<comment type="caution">
    <text evidence="20">The sequence shown here is derived from an EMBL/GenBank/DDBJ whole genome shotgun (WGS) entry which is preliminary data.</text>
</comment>
<evidence type="ECO:0000256" key="9">
    <source>
        <dbReference type="ARBA" id="ARBA00022777"/>
    </source>
</evidence>
<comment type="subcellular location">
    <subcellularLocation>
        <location evidence="1">Cell inner membrane</location>
        <topology evidence="1">Multi-pass membrane protein</topology>
    </subcellularLocation>
</comment>
<sequence length="913" mass="101984">MTIHQYVHALRKRWKLIALCFLAVGLGAFTASELIIPRYESTAIIQIVLHSTTNQVDITGQQASDQLVQTQAQLAGSMPVLREVASRYPNLTPEQLTSNINITPQSGTQLFSIHVLDSDPRRAAAIANDIASTLIKQQVALMQQNKTVSLQQIQSDLKQTRAHIDDIEAQRAKLVNDKTKDLELHSLDEQAKDLYLHYNQLQSLIVQIELADAQGSTFLHVVQPAQPSDQPAQPDVRLNTVLGLSGGLLSGLLLILFLELCDARIYSEEDLMQLVDWPLLTTIWKESAVRKKKERKQAELLLPADQSPNSEAYRLLRANIGLFQAHKPTRTVMVVSATPQDGKSTITANLAIFMARANKKTLLIDADLRRPTLAKKFHLPPDQRGFSSAISHYETAQASPKNFATILEEISTGKNSLLKDYLHTGNIPNLLVMPSGPLPPNPPELLDSKAVDQFMAELDQSDFDTIIFDTPPLLGLSDATILLPKVDGVLVVVDITKARKKSIQRVQQQLEQLGIRVLGCIINKHKLHAHDLPTRYYHNQPGDPQSKKQPEKPAPLSPPEKKLLKPRNKSTSPNRKIDVLKGASRQQQKQAQEIAIMDTLPLPAIGKREPEGYLQIEEGARLYYKVVGDKPQTMIIPAASWLAADLTALAQEYTLIFYDQRGRGKSSAITSAAQIGMQQDISDLEAIRQHFNVQHCALLGWSYLASITALYSLQHQEYVKALILVTPMALHCGKYEDPRKLDPDKRLNPKAIKRLEEMLKQGVDKTDPGTYNREYIKATRLPRQMGKPAAIANMKSDPWVSPNEWPDAISTFFDIFARSIGDWDWRALVANLRIPTLVIHGAEDLVPLSSSTEWAQILPNSRLLTIPDVGHYPWLESPEVFMPAVIQFIKAQWPPEALALPDMVASQPRRSKR</sequence>
<name>A0ABQ3V8H5_9CHLR</name>
<dbReference type="InterPro" id="IPR027417">
    <property type="entry name" value="P-loop_NTPase"/>
</dbReference>
<gene>
    <name evidence="20" type="ORF">KSZ_00950</name>
</gene>
<evidence type="ECO:0000256" key="10">
    <source>
        <dbReference type="ARBA" id="ARBA00022840"/>
    </source>
</evidence>
<comment type="similarity">
    <text evidence="3">Belongs to the etk/wzc family.</text>
</comment>
<evidence type="ECO:0000256" key="7">
    <source>
        <dbReference type="ARBA" id="ARBA00022692"/>
    </source>
</evidence>
<organism evidence="20 21">
    <name type="scientific">Dictyobacter formicarum</name>
    <dbReference type="NCBI Taxonomy" id="2778368"/>
    <lineage>
        <taxon>Bacteria</taxon>
        <taxon>Bacillati</taxon>
        <taxon>Chloroflexota</taxon>
        <taxon>Ktedonobacteria</taxon>
        <taxon>Ktedonobacterales</taxon>
        <taxon>Dictyobacteraceae</taxon>
        <taxon>Dictyobacter</taxon>
    </lineage>
</organism>
<dbReference type="Pfam" id="PF13614">
    <property type="entry name" value="AAA_31"/>
    <property type="match status" value="1"/>
</dbReference>
<keyword evidence="8" id="KW-0547">Nucleotide-binding</keyword>
<keyword evidence="12" id="KW-0472">Membrane</keyword>
<evidence type="ECO:0000256" key="1">
    <source>
        <dbReference type="ARBA" id="ARBA00004429"/>
    </source>
</evidence>
<evidence type="ECO:0000256" key="8">
    <source>
        <dbReference type="ARBA" id="ARBA00022741"/>
    </source>
</evidence>
<evidence type="ECO:0008006" key="22">
    <source>
        <dbReference type="Google" id="ProtNLM"/>
    </source>
</evidence>
<evidence type="ECO:0000313" key="20">
    <source>
        <dbReference type="EMBL" id="GHO82089.1"/>
    </source>
</evidence>
<keyword evidence="11" id="KW-1133">Transmembrane helix</keyword>
<dbReference type="CDD" id="cd05387">
    <property type="entry name" value="BY-kinase"/>
    <property type="match status" value="1"/>
</dbReference>
<evidence type="ECO:0000256" key="15">
    <source>
        <dbReference type="SAM" id="Coils"/>
    </source>
</evidence>
<evidence type="ECO:0000256" key="12">
    <source>
        <dbReference type="ARBA" id="ARBA00023136"/>
    </source>
</evidence>
<feature type="region of interest" description="Disordered" evidence="16">
    <location>
        <begin position="534"/>
        <end position="590"/>
    </location>
</feature>
<evidence type="ECO:0000256" key="13">
    <source>
        <dbReference type="ARBA" id="ARBA00023137"/>
    </source>
</evidence>
<evidence type="ECO:0000256" key="16">
    <source>
        <dbReference type="SAM" id="MobiDB-lite"/>
    </source>
</evidence>
<evidence type="ECO:0000259" key="18">
    <source>
        <dbReference type="Pfam" id="PF02706"/>
    </source>
</evidence>
<dbReference type="Gene3D" id="3.40.50.1820">
    <property type="entry name" value="alpha/beta hydrolase"/>
    <property type="match status" value="1"/>
</dbReference>
<dbReference type="Proteomes" id="UP000635565">
    <property type="component" value="Unassembled WGS sequence"/>
</dbReference>
<keyword evidence="5" id="KW-0997">Cell inner membrane</keyword>
<keyword evidence="21" id="KW-1185">Reference proteome</keyword>
<dbReference type="SUPFAM" id="SSF53474">
    <property type="entry name" value="alpha/beta-Hydrolases"/>
    <property type="match status" value="1"/>
</dbReference>
<evidence type="ECO:0000259" key="17">
    <source>
        <dbReference type="Pfam" id="PF00561"/>
    </source>
</evidence>
<dbReference type="SUPFAM" id="SSF52540">
    <property type="entry name" value="P-loop containing nucleoside triphosphate hydrolases"/>
    <property type="match status" value="1"/>
</dbReference>
<dbReference type="EMBL" id="BNJJ01000001">
    <property type="protein sequence ID" value="GHO82089.1"/>
    <property type="molecule type" value="Genomic_DNA"/>
</dbReference>
<dbReference type="PANTHER" id="PTHR32309:SF31">
    <property type="entry name" value="CAPSULAR EXOPOLYSACCHARIDE FAMILY"/>
    <property type="match status" value="1"/>
</dbReference>
<dbReference type="Pfam" id="PF02706">
    <property type="entry name" value="Wzz"/>
    <property type="match status" value="1"/>
</dbReference>
<dbReference type="InterPro" id="IPR050445">
    <property type="entry name" value="Bact_polysacc_biosynth/exp"/>
</dbReference>
<dbReference type="RefSeq" id="WP_201359795.1">
    <property type="nucleotide sequence ID" value="NZ_BNJJ01000001.1"/>
</dbReference>
<evidence type="ECO:0000256" key="2">
    <source>
        <dbReference type="ARBA" id="ARBA00006683"/>
    </source>
</evidence>
<evidence type="ECO:0000313" key="21">
    <source>
        <dbReference type="Proteomes" id="UP000635565"/>
    </source>
</evidence>
<evidence type="ECO:0000256" key="4">
    <source>
        <dbReference type="ARBA" id="ARBA00022475"/>
    </source>
</evidence>
<dbReference type="PANTHER" id="PTHR32309">
    <property type="entry name" value="TYROSINE-PROTEIN KINASE"/>
    <property type="match status" value="1"/>
</dbReference>
<keyword evidence="6" id="KW-0808">Transferase</keyword>
<dbReference type="InterPro" id="IPR029058">
    <property type="entry name" value="AB_hydrolase_fold"/>
</dbReference>
<protein>
    <recommendedName>
        <fullName evidence="22">CobQ/CobB/MinD/ParA nucleotide binding domain-containing protein</fullName>
    </recommendedName>
</protein>
<keyword evidence="13" id="KW-0829">Tyrosine-protein kinase</keyword>
<keyword evidence="4" id="KW-1003">Cell membrane</keyword>
<feature type="domain" description="AB hydrolase-1" evidence="17">
    <location>
        <begin position="648"/>
        <end position="877"/>
    </location>
</feature>
<dbReference type="Pfam" id="PF00561">
    <property type="entry name" value="Abhydrolase_1"/>
    <property type="match status" value="1"/>
</dbReference>
<dbReference type="InterPro" id="IPR003856">
    <property type="entry name" value="LPS_length_determ_N"/>
</dbReference>
<evidence type="ECO:0000256" key="6">
    <source>
        <dbReference type="ARBA" id="ARBA00022679"/>
    </source>
</evidence>
<comment type="catalytic activity">
    <reaction evidence="14">
        <text>L-tyrosyl-[protein] + ATP = O-phospho-L-tyrosyl-[protein] + ADP + H(+)</text>
        <dbReference type="Rhea" id="RHEA:10596"/>
        <dbReference type="Rhea" id="RHEA-COMP:10136"/>
        <dbReference type="Rhea" id="RHEA-COMP:20101"/>
        <dbReference type="ChEBI" id="CHEBI:15378"/>
        <dbReference type="ChEBI" id="CHEBI:30616"/>
        <dbReference type="ChEBI" id="CHEBI:46858"/>
        <dbReference type="ChEBI" id="CHEBI:61978"/>
        <dbReference type="ChEBI" id="CHEBI:456216"/>
    </reaction>
</comment>
<feature type="domain" description="Polysaccharide chain length determinant N-terminal" evidence="18">
    <location>
        <begin position="5"/>
        <end position="86"/>
    </location>
</feature>
<evidence type="ECO:0000259" key="19">
    <source>
        <dbReference type="Pfam" id="PF13614"/>
    </source>
</evidence>
<keyword evidence="9" id="KW-0418">Kinase</keyword>
<dbReference type="InterPro" id="IPR025669">
    <property type="entry name" value="AAA_dom"/>
</dbReference>
<evidence type="ECO:0000256" key="5">
    <source>
        <dbReference type="ARBA" id="ARBA00022519"/>
    </source>
</evidence>
<evidence type="ECO:0000256" key="11">
    <source>
        <dbReference type="ARBA" id="ARBA00022989"/>
    </source>
</evidence>
<comment type="similarity">
    <text evidence="2">Belongs to the CpsC/CapA family.</text>
</comment>
<accession>A0ABQ3V8H5</accession>
<keyword evidence="7" id="KW-0812">Transmembrane</keyword>
<proteinExistence type="inferred from homology"/>
<keyword evidence="15" id="KW-0175">Coiled coil</keyword>
<dbReference type="Gene3D" id="3.40.50.300">
    <property type="entry name" value="P-loop containing nucleotide triphosphate hydrolases"/>
    <property type="match status" value="1"/>
</dbReference>
<dbReference type="InterPro" id="IPR000073">
    <property type="entry name" value="AB_hydrolase_1"/>
</dbReference>
<feature type="domain" description="AAA" evidence="19">
    <location>
        <begin position="342"/>
        <end position="511"/>
    </location>
</feature>
<dbReference type="InterPro" id="IPR005702">
    <property type="entry name" value="Wzc-like_C"/>
</dbReference>
<keyword evidence="10" id="KW-0067">ATP-binding</keyword>
<evidence type="ECO:0000256" key="3">
    <source>
        <dbReference type="ARBA" id="ARBA00008883"/>
    </source>
</evidence>
<feature type="coiled-coil region" evidence="15">
    <location>
        <begin position="150"/>
        <end position="177"/>
    </location>
</feature>
<reference evidence="20 21" key="1">
    <citation type="journal article" date="2021" name="Int. J. Syst. Evol. Microbiol.">
        <title>Reticulibacter mediterranei gen. nov., sp. nov., within the new family Reticulibacteraceae fam. nov., and Ktedonospora formicarum gen. nov., sp. nov., Ktedonobacter robiniae sp. nov., Dictyobacter formicarum sp. nov. and Dictyobacter arantiisoli sp. nov., belonging to the class Ktedonobacteria.</title>
        <authorList>
            <person name="Yabe S."/>
            <person name="Zheng Y."/>
            <person name="Wang C.M."/>
            <person name="Sakai Y."/>
            <person name="Abe K."/>
            <person name="Yokota A."/>
            <person name="Donadio S."/>
            <person name="Cavaletti L."/>
            <person name="Monciardini P."/>
        </authorList>
    </citation>
    <scope>NUCLEOTIDE SEQUENCE [LARGE SCALE GENOMIC DNA]</scope>
    <source>
        <strain evidence="20 21">SOSP1-9</strain>
    </source>
</reference>
<evidence type="ECO:0000256" key="14">
    <source>
        <dbReference type="ARBA" id="ARBA00053015"/>
    </source>
</evidence>